<feature type="chain" id="PRO_5046510407" evidence="2">
    <location>
        <begin position="24"/>
        <end position="152"/>
    </location>
</feature>
<keyword evidence="2" id="KW-0732">Signal</keyword>
<evidence type="ECO:0000313" key="3">
    <source>
        <dbReference type="EMBL" id="MDR6268437.1"/>
    </source>
</evidence>
<protein>
    <submittedName>
        <fullName evidence="3">Uncharacterized protein with FMN-binding domain</fullName>
    </submittedName>
</protein>
<proteinExistence type="predicted"/>
<evidence type="ECO:0000256" key="2">
    <source>
        <dbReference type="SAM" id="SignalP"/>
    </source>
</evidence>
<gene>
    <name evidence="3" type="ORF">JOE69_000675</name>
</gene>
<name>A0ABU1J7N7_9MICC</name>
<keyword evidence="4" id="KW-1185">Reference proteome</keyword>
<organism evidence="3 4">
    <name type="scientific">Arthrobacter russicus</name>
    <dbReference type="NCBI Taxonomy" id="172040"/>
    <lineage>
        <taxon>Bacteria</taxon>
        <taxon>Bacillati</taxon>
        <taxon>Actinomycetota</taxon>
        <taxon>Actinomycetes</taxon>
        <taxon>Micrococcales</taxon>
        <taxon>Micrococcaceae</taxon>
        <taxon>Arthrobacter</taxon>
    </lineage>
</organism>
<dbReference type="EMBL" id="JAVDQF010000001">
    <property type="protein sequence ID" value="MDR6268437.1"/>
    <property type="molecule type" value="Genomic_DNA"/>
</dbReference>
<dbReference type="Proteomes" id="UP001185069">
    <property type="component" value="Unassembled WGS sequence"/>
</dbReference>
<evidence type="ECO:0000313" key="4">
    <source>
        <dbReference type="Proteomes" id="UP001185069"/>
    </source>
</evidence>
<evidence type="ECO:0000256" key="1">
    <source>
        <dbReference type="SAM" id="MobiDB-lite"/>
    </source>
</evidence>
<dbReference type="PROSITE" id="PS51257">
    <property type="entry name" value="PROKAR_LIPOPROTEIN"/>
    <property type="match status" value="1"/>
</dbReference>
<feature type="compositionally biased region" description="Low complexity" evidence="1">
    <location>
        <begin position="30"/>
        <end position="55"/>
    </location>
</feature>
<accession>A0ABU1J7N7</accession>
<feature type="region of interest" description="Disordered" evidence="1">
    <location>
        <begin position="30"/>
        <end position="68"/>
    </location>
</feature>
<sequence length="152" mass="15085">MKARTPTTLFVSVAGIALMGAVAGCAPNATSGSSASGAASPSASAETSGTSSAGSYQDGTYSADGNYVSPNGQEKIGVTLTLSSGVVSDLKLTPYPSNPSTEKFQGEFINGVNAIVVGKPIDELQVSKVSGSSLTSGGFNAAIDQIKKEATN</sequence>
<reference evidence="3 4" key="1">
    <citation type="submission" date="2023-07" db="EMBL/GenBank/DDBJ databases">
        <title>Sequencing the genomes of 1000 actinobacteria strains.</title>
        <authorList>
            <person name="Klenk H.-P."/>
        </authorList>
    </citation>
    <scope>NUCLEOTIDE SEQUENCE [LARGE SCALE GENOMIC DNA]</scope>
    <source>
        <strain evidence="3 4">DSM 14555</strain>
    </source>
</reference>
<comment type="caution">
    <text evidence="3">The sequence shown here is derived from an EMBL/GenBank/DDBJ whole genome shotgun (WGS) entry which is preliminary data.</text>
</comment>
<feature type="signal peptide" evidence="2">
    <location>
        <begin position="1"/>
        <end position="23"/>
    </location>
</feature>
<dbReference type="RefSeq" id="WP_309796099.1">
    <property type="nucleotide sequence ID" value="NZ_BAAAHY010000006.1"/>
</dbReference>